<sequence>MYLPPNLLERRRKIRMHRRDLKELLDACPHTIGDNVCQVCDEDFEKQSLSKE</sequence>
<reference evidence="1" key="1">
    <citation type="journal article" date="2015" name="Nature">
        <title>Complex archaea that bridge the gap between prokaryotes and eukaryotes.</title>
        <authorList>
            <person name="Spang A."/>
            <person name="Saw J.H."/>
            <person name="Jorgensen S.L."/>
            <person name="Zaremba-Niedzwiedzka K."/>
            <person name="Martijn J."/>
            <person name="Lind A.E."/>
            <person name="van Eijk R."/>
            <person name="Schleper C."/>
            <person name="Guy L."/>
            <person name="Ettema T.J."/>
        </authorList>
    </citation>
    <scope>NUCLEOTIDE SEQUENCE</scope>
</reference>
<dbReference type="AlphaFoldDB" id="A0A0F9L7C0"/>
<accession>A0A0F9L7C0</accession>
<organism evidence="1">
    <name type="scientific">marine sediment metagenome</name>
    <dbReference type="NCBI Taxonomy" id="412755"/>
    <lineage>
        <taxon>unclassified sequences</taxon>
        <taxon>metagenomes</taxon>
        <taxon>ecological metagenomes</taxon>
    </lineage>
</organism>
<evidence type="ECO:0000313" key="1">
    <source>
        <dbReference type="EMBL" id="KKM89343.1"/>
    </source>
</evidence>
<protein>
    <submittedName>
        <fullName evidence="1">Uncharacterized protein</fullName>
    </submittedName>
</protein>
<proteinExistence type="predicted"/>
<dbReference type="EMBL" id="LAZR01006830">
    <property type="protein sequence ID" value="KKM89343.1"/>
    <property type="molecule type" value="Genomic_DNA"/>
</dbReference>
<comment type="caution">
    <text evidence="1">The sequence shown here is derived from an EMBL/GenBank/DDBJ whole genome shotgun (WGS) entry which is preliminary data.</text>
</comment>
<name>A0A0F9L7C0_9ZZZZ</name>
<gene>
    <name evidence="1" type="ORF">LCGC14_1249620</name>
</gene>